<dbReference type="CDD" id="cd00143">
    <property type="entry name" value="PP2Cc"/>
    <property type="match status" value="1"/>
</dbReference>
<feature type="compositionally biased region" description="Basic and acidic residues" evidence="2">
    <location>
        <begin position="104"/>
        <end position="119"/>
    </location>
</feature>
<dbReference type="AlphaFoldDB" id="A0A7S3P0G9"/>
<dbReference type="InterPro" id="IPR001932">
    <property type="entry name" value="PPM-type_phosphatase-like_dom"/>
</dbReference>
<dbReference type="PROSITE" id="PS50222">
    <property type="entry name" value="EF_HAND_2"/>
    <property type="match status" value="2"/>
</dbReference>
<dbReference type="PANTHER" id="PTHR13832">
    <property type="entry name" value="PROTEIN PHOSPHATASE 2C"/>
    <property type="match status" value="1"/>
</dbReference>
<gene>
    <name evidence="5" type="ORF">ACOF00016_LOCUS1801</name>
</gene>
<dbReference type="InterPro" id="IPR011992">
    <property type="entry name" value="EF-hand-dom_pair"/>
</dbReference>
<evidence type="ECO:0000259" key="4">
    <source>
        <dbReference type="PROSITE" id="PS51746"/>
    </source>
</evidence>
<feature type="compositionally biased region" description="Basic residues" evidence="2">
    <location>
        <begin position="46"/>
        <end position="55"/>
    </location>
</feature>
<dbReference type="Gene3D" id="3.60.40.10">
    <property type="entry name" value="PPM-type phosphatase domain"/>
    <property type="match status" value="1"/>
</dbReference>
<dbReference type="GO" id="GO:0005509">
    <property type="term" value="F:calcium ion binding"/>
    <property type="evidence" value="ECO:0007669"/>
    <property type="project" value="InterPro"/>
</dbReference>
<proteinExistence type="predicted"/>
<dbReference type="PROSITE" id="PS00018">
    <property type="entry name" value="EF_HAND_1"/>
    <property type="match status" value="2"/>
</dbReference>
<evidence type="ECO:0000313" key="5">
    <source>
        <dbReference type="EMBL" id="CAE0403606.1"/>
    </source>
</evidence>
<keyword evidence="1" id="KW-0106">Calcium</keyword>
<accession>A0A7S3P0G9</accession>
<dbReference type="SUPFAM" id="SSF81606">
    <property type="entry name" value="PP2C-like"/>
    <property type="match status" value="1"/>
</dbReference>
<organism evidence="5">
    <name type="scientific">Amphora coffeiformis</name>
    <dbReference type="NCBI Taxonomy" id="265554"/>
    <lineage>
        <taxon>Eukaryota</taxon>
        <taxon>Sar</taxon>
        <taxon>Stramenopiles</taxon>
        <taxon>Ochrophyta</taxon>
        <taxon>Bacillariophyta</taxon>
        <taxon>Bacillariophyceae</taxon>
        <taxon>Bacillariophycidae</taxon>
        <taxon>Thalassiophysales</taxon>
        <taxon>Catenulaceae</taxon>
        <taxon>Amphora</taxon>
    </lineage>
</organism>
<dbReference type="InterPro" id="IPR036457">
    <property type="entry name" value="PPM-type-like_dom_sf"/>
</dbReference>
<feature type="compositionally biased region" description="Basic and acidic residues" evidence="2">
    <location>
        <begin position="581"/>
        <end position="597"/>
    </location>
</feature>
<evidence type="ECO:0000256" key="1">
    <source>
        <dbReference type="ARBA" id="ARBA00022837"/>
    </source>
</evidence>
<feature type="compositionally biased region" description="Basic residues" evidence="2">
    <location>
        <begin position="120"/>
        <end position="134"/>
    </location>
</feature>
<dbReference type="InterPro" id="IPR015655">
    <property type="entry name" value="PP2C"/>
</dbReference>
<name>A0A7S3P0G9_9STRA</name>
<evidence type="ECO:0008006" key="6">
    <source>
        <dbReference type="Google" id="ProtNLM"/>
    </source>
</evidence>
<dbReference type="InterPro" id="IPR018247">
    <property type="entry name" value="EF_Hand_1_Ca_BS"/>
</dbReference>
<feature type="domain" description="EF-hand" evidence="3">
    <location>
        <begin position="672"/>
        <end position="703"/>
    </location>
</feature>
<protein>
    <recommendedName>
        <fullName evidence="6">Calmodulin</fullName>
    </recommendedName>
</protein>
<dbReference type="CDD" id="cd00051">
    <property type="entry name" value="EFh"/>
    <property type="match status" value="1"/>
</dbReference>
<evidence type="ECO:0000259" key="3">
    <source>
        <dbReference type="PROSITE" id="PS50222"/>
    </source>
</evidence>
<dbReference type="EMBL" id="HBIM01002059">
    <property type="protein sequence ID" value="CAE0403606.1"/>
    <property type="molecule type" value="Transcribed_RNA"/>
</dbReference>
<dbReference type="Pfam" id="PF13499">
    <property type="entry name" value="EF-hand_7"/>
    <property type="match status" value="1"/>
</dbReference>
<dbReference type="SUPFAM" id="SSF47473">
    <property type="entry name" value="EF-hand"/>
    <property type="match status" value="1"/>
</dbReference>
<reference evidence="5" key="1">
    <citation type="submission" date="2021-01" db="EMBL/GenBank/DDBJ databases">
        <authorList>
            <person name="Corre E."/>
            <person name="Pelletier E."/>
            <person name="Niang G."/>
            <person name="Scheremetjew M."/>
            <person name="Finn R."/>
            <person name="Kale V."/>
            <person name="Holt S."/>
            <person name="Cochrane G."/>
            <person name="Meng A."/>
            <person name="Brown T."/>
            <person name="Cohen L."/>
        </authorList>
    </citation>
    <scope>NUCLEOTIDE SEQUENCE</scope>
    <source>
        <strain evidence="5">CCMP127</strain>
    </source>
</reference>
<sequence length="703" mass="79308">MAEQTQSSDEAASKKKKKQVTKDKSADESLTSTQESTDKTEDDKKLVKRKSSRRLLKSESSSSGRKLVRQDSKRLARQGSSKKSLKDKKQSIQGAAEAMQGGVKDMDKTSAADDNSDKKAMKKDKKKSRKKKKTTSTITKLKDALDDLNPHVTRCKEADKALRNIDKAVVQLEKQWKEWTENPPEPQDEKSEQFLNVKYSLTVDEITPQIDPFDDMTLHRATYAANDPSEDRSTVVVGEDFIFAGVWDGHGGTSAAEFTQQHLFDYFQEAYESKGMNISQSFQFAYTQTDRAYFDYARNINKPNVFFAGTCAVGCFVDIKTGKVTCANLGDSRAVMGLYKEDGGKVKTVPLSVDHSADNLLEQTRIRQEHPFDKDILVNDGDKDDPDWRVKKLAAFTRSIGDLHLKEKNTAALFNSYVKPELRILPRPGLKDKQGVIKPKYISTEPDFQEATIKDGFIIIACDGVWDEMSSEEAVNMVAWLLSKHDPSERNIAELFIEETLKRAVRRIAGTYEEEANLTLAELKKRPPGKAEDSHRSYLHDDITVVILQFGKTTRRQAFGGSLFSMLQQADAEAPPSALSECDRSRMSRTKEKREMAARNSIRKYTEEIDKLQADAERQATDRQIIEMMLIFGDLPATALRYLFRSVDVDGNGTLDREEITRLIKNVIDMDVTDEVVDLAFSEMDVDGSGDVDFDEFVQFFGH</sequence>
<dbReference type="Pfam" id="PF00481">
    <property type="entry name" value="PP2C"/>
    <property type="match status" value="1"/>
</dbReference>
<evidence type="ECO:0000256" key="2">
    <source>
        <dbReference type="SAM" id="MobiDB-lite"/>
    </source>
</evidence>
<dbReference type="InterPro" id="IPR002048">
    <property type="entry name" value="EF_hand_dom"/>
</dbReference>
<feature type="region of interest" description="Disordered" evidence="2">
    <location>
        <begin position="1"/>
        <end position="136"/>
    </location>
</feature>
<dbReference type="Gene3D" id="1.10.238.10">
    <property type="entry name" value="EF-hand"/>
    <property type="match status" value="1"/>
</dbReference>
<dbReference type="SMART" id="SM00332">
    <property type="entry name" value="PP2Cc"/>
    <property type="match status" value="1"/>
</dbReference>
<dbReference type="PROSITE" id="PS51746">
    <property type="entry name" value="PPM_2"/>
    <property type="match status" value="1"/>
</dbReference>
<feature type="region of interest" description="Disordered" evidence="2">
    <location>
        <begin position="575"/>
        <end position="599"/>
    </location>
</feature>
<feature type="compositionally biased region" description="Basic and acidic residues" evidence="2">
    <location>
        <begin position="36"/>
        <end position="45"/>
    </location>
</feature>
<dbReference type="GO" id="GO:0004722">
    <property type="term" value="F:protein serine/threonine phosphatase activity"/>
    <property type="evidence" value="ECO:0007669"/>
    <property type="project" value="InterPro"/>
</dbReference>
<dbReference type="SMART" id="SM00054">
    <property type="entry name" value="EFh"/>
    <property type="match status" value="2"/>
</dbReference>
<feature type="domain" description="EF-hand" evidence="3">
    <location>
        <begin position="635"/>
        <end position="670"/>
    </location>
</feature>
<dbReference type="PANTHER" id="PTHR13832:SF827">
    <property type="entry name" value="PROTEIN PHOSPHATASE 1L"/>
    <property type="match status" value="1"/>
</dbReference>
<feature type="domain" description="PPM-type phosphatase" evidence="4">
    <location>
        <begin position="215"/>
        <end position="550"/>
    </location>
</feature>